<evidence type="ECO:0000313" key="3">
    <source>
        <dbReference type="Proteomes" id="UP000828251"/>
    </source>
</evidence>
<dbReference type="AlphaFoldDB" id="A0A9D3V731"/>
<accession>A0A9D3V731</accession>
<feature type="region of interest" description="Disordered" evidence="1">
    <location>
        <begin position="61"/>
        <end position="109"/>
    </location>
</feature>
<reference evidence="2 3" key="1">
    <citation type="journal article" date="2021" name="Plant Biotechnol. J.">
        <title>Multi-omics assisted identification of the key and species-specific regulatory components of drought-tolerant mechanisms in Gossypium stocksii.</title>
        <authorList>
            <person name="Yu D."/>
            <person name="Ke L."/>
            <person name="Zhang D."/>
            <person name="Wu Y."/>
            <person name="Sun Y."/>
            <person name="Mei J."/>
            <person name="Sun J."/>
            <person name="Sun Y."/>
        </authorList>
    </citation>
    <scope>NUCLEOTIDE SEQUENCE [LARGE SCALE GENOMIC DNA]</scope>
    <source>
        <strain evidence="3">cv. E1</strain>
        <tissue evidence="2">Leaf</tissue>
    </source>
</reference>
<comment type="caution">
    <text evidence="2">The sequence shown here is derived from an EMBL/GenBank/DDBJ whole genome shotgun (WGS) entry which is preliminary data.</text>
</comment>
<dbReference type="Proteomes" id="UP000828251">
    <property type="component" value="Unassembled WGS sequence"/>
</dbReference>
<sequence length="164" mass="18140">MKMGLAFHLLVTSQEFICSQSLSVDSKDLIQIPSMDIKTILEKSCTRERVTTAPSKISITNKYQKRPRVSEDALVSKESEHPKPKWRRLKKGLSNPKVPSPSVPSLPAMPSVPVVPTQTASVPTQNMGHSHVDILTKTLPLDPSMIPINPELQPSSTKSDEFFP</sequence>
<proteinExistence type="predicted"/>
<name>A0A9D3V731_9ROSI</name>
<organism evidence="2 3">
    <name type="scientific">Gossypium stocksii</name>
    <dbReference type="NCBI Taxonomy" id="47602"/>
    <lineage>
        <taxon>Eukaryota</taxon>
        <taxon>Viridiplantae</taxon>
        <taxon>Streptophyta</taxon>
        <taxon>Embryophyta</taxon>
        <taxon>Tracheophyta</taxon>
        <taxon>Spermatophyta</taxon>
        <taxon>Magnoliopsida</taxon>
        <taxon>eudicotyledons</taxon>
        <taxon>Gunneridae</taxon>
        <taxon>Pentapetalae</taxon>
        <taxon>rosids</taxon>
        <taxon>malvids</taxon>
        <taxon>Malvales</taxon>
        <taxon>Malvaceae</taxon>
        <taxon>Malvoideae</taxon>
        <taxon>Gossypium</taxon>
    </lineage>
</organism>
<gene>
    <name evidence="2" type="ORF">J1N35_025805</name>
</gene>
<evidence type="ECO:0000256" key="1">
    <source>
        <dbReference type="SAM" id="MobiDB-lite"/>
    </source>
</evidence>
<feature type="compositionally biased region" description="Basic and acidic residues" evidence="1">
    <location>
        <begin position="68"/>
        <end position="83"/>
    </location>
</feature>
<keyword evidence="3" id="KW-1185">Reference proteome</keyword>
<dbReference type="EMBL" id="JAIQCV010000008">
    <property type="protein sequence ID" value="KAH1073477.1"/>
    <property type="molecule type" value="Genomic_DNA"/>
</dbReference>
<protein>
    <submittedName>
        <fullName evidence="2">Uncharacterized protein</fullName>
    </submittedName>
</protein>
<evidence type="ECO:0000313" key="2">
    <source>
        <dbReference type="EMBL" id="KAH1073477.1"/>
    </source>
</evidence>
<feature type="region of interest" description="Disordered" evidence="1">
    <location>
        <begin position="145"/>
        <end position="164"/>
    </location>
</feature>